<dbReference type="STRING" id="862908.BMS_1815"/>
<evidence type="ECO:0000256" key="1">
    <source>
        <dbReference type="SAM" id="Phobius"/>
    </source>
</evidence>
<dbReference type="AlphaFoldDB" id="E1X1X8"/>
<feature type="transmembrane region" description="Helical" evidence="1">
    <location>
        <begin position="87"/>
        <end position="105"/>
    </location>
</feature>
<sequence length="665" mass="77461">MKKSYNLLSIILPVALGLIFFFPLYFQGKLFQEITPLQIDYSQKDYFFNSFSWIYSLNLLGEPLLANPNNGIVSLQSLSYLFLSPHLAYKINFLIGLIIFYYFSLKTIREDSEKSHYIDYFLALLFLSAPLFLSTTQRMSFWPLVWSAPYFFTIKRAIKRDSTIYYILSGLILSRTFSLGEPFLFLFLFLLPYLYLWKIPQRKAFYTVGVFIVGILPFLIYYQELLPLTARYYSQPESIALKYSLQMRDIFSILTNKLLSFERADRWFEEISLGLFSSISFFYLLTKHKKKVSISLICLIIIVFIMSMGANSSISKFILLEFPVFSQLRYPEKFTIYIFLILSSLILWTPLKGVHLKFLKTIIAIAIVENLVLSPNFKYIDQDLIIKKTYLGQFQNIHTRFKICNGPTRASGSRESINLRAFGIATLNTTSNISSTALKMVDCNAIVDTKNARRLGVSHILYRNITEVEERNLIKNGWELVQREGELSIFKLFNSSPSISYFTSEFTDTPLIQHRGREYKKNESLNWSIPHISNQFSLLNTRLKLHRNNIEKPSCREEQSSQLLISYGAQKIETRISSLCGGLLQIPWYFTTGWRAYVNNEEVPILRINDITMGLMLPRGDHRIEMLYTPRKWPFLFSYFLIGLLILSPILLKLKDSHLIKKDKV</sequence>
<keyword evidence="1" id="KW-0812">Transmembrane</keyword>
<protein>
    <submittedName>
        <fullName evidence="2">Membrane protein</fullName>
    </submittedName>
</protein>
<keyword evidence="1" id="KW-0472">Membrane</keyword>
<dbReference type="HOGENOM" id="CLU_412664_0_0_7"/>
<feature type="transmembrane region" description="Helical" evidence="1">
    <location>
        <begin position="117"/>
        <end position="134"/>
    </location>
</feature>
<keyword evidence="3" id="KW-1185">Reference proteome</keyword>
<feature type="transmembrane region" description="Helical" evidence="1">
    <location>
        <begin position="334"/>
        <end position="351"/>
    </location>
</feature>
<keyword evidence="1" id="KW-1133">Transmembrane helix</keyword>
<dbReference type="EMBL" id="FQ312005">
    <property type="protein sequence ID" value="CBW26638.1"/>
    <property type="molecule type" value="Genomic_DNA"/>
</dbReference>
<accession>E1X1X8</accession>
<organism evidence="2 3">
    <name type="scientific">Halobacteriovorax marinus (strain ATCC BAA-682 / DSM 15412 / SJ)</name>
    <name type="common">Bacteriovorax marinus</name>
    <dbReference type="NCBI Taxonomy" id="862908"/>
    <lineage>
        <taxon>Bacteria</taxon>
        <taxon>Pseudomonadati</taxon>
        <taxon>Bdellovibrionota</taxon>
        <taxon>Bacteriovoracia</taxon>
        <taxon>Bacteriovoracales</taxon>
        <taxon>Halobacteriovoraceae</taxon>
        <taxon>Halobacteriovorax</taxon>
    </lineage>
</organism>
<dbReference type="OrthoDB" id="9772884at2"/>
<evidence type="ECO:0000313" key="2">
    <source>
        <dbReference type="EMBL" id="CBW26638.1"/>
    </source>
</evidence>
<feature type="transmembrane region" description="Helical" evidence="1">
    <location>
        <begin position="204"/>
        <end position="222"/>
    </location>
</feature>
<dbReference type="Proteomes" id="UP000008963">
    <property type="component" value="Chromosome"/>
</dbReference>
<proteinExistence type="predicted"/>
<dbReference type="KEGG" id="bmx:BMS_1815"/>
<feature type="transmembrane region" description="Helical" evidence="1">
    <location>
        <begin position="292"/>
        <end position="314"/>
    </location>
</feature>
<feature type="transmembrane region" description="Helical" evidence="1">
    <location>
        <begin position="267"/>
        <end position="285"/>
    </location>
</feature>
<feature type="transmembrane region" description="Helical" evidence="1">
    <location>
        <begin position="7"/>
        <end position="26"/>
    </location>
</feature>
<evidence type="ECO:0000313" key="3">
    <source>
        <dbReference type="Proteomes" id="UP000008963"/>
    </source>
</evidence>
<reference evidence="3" key="1">
    <citation type="journal article" date="2013" name="ISME J.">
        <title>A small predatory core genome in the divergent marine Bacteriovorax marinus SJ and the terrestrial Bdellovibrio bacteriovorus.</title>
        <authorList>
            <person name="Crossman L.C."/>
            <person name="Chen H."/>
            <person name="Cerdeno-Tarraga A.M."/>
            <person name="Brooks K."/>
            <person name="Quail M.A."/>
            <person name="Pineiro S.A."/>
            <person name="Hobley L."/>
            <person name="Sockett R.E."/>
            <person name="Bentley S.D."/>
            <person name="Parkhill J."/>
            <person name="Williams H.N."/>
            <person name="Stine O.C."/>
        </authorList>
    </citation>
    <scope>NUCLEOTIDE SEQUENCE [LARGE SCALE GENOMIC DNA]</scope>
    <source>
        <strain evidence="3">ATCC BAA-682 / DSM 15412 / SJ</strain>
    </source>
</reference>
<gene>
    <name evidence="2" type="ordered locus">BMS_1815</name>
</gene>
<name>E1X1X8_HALMS</name>
<feature type="transmembrane region" description="Helical" evidence="1">
    <location>
        <begin position="164"/>
        <end position="197"/>
    </location>
</feature>
<dbReference type="PATRIC" id="fig|862908.3.peg.1721"/>
<feature type="transmembrane region" description="Helical" evidence="1">
    <location>
        <begin position="633"/>
        <end position="652"/>
    </location>
</feature>